<dbReference type="InterPro" id="IPR029058">
    <property type="entry name" value="AB_hydrolase_fold"/>
</dbReference>
<dbReference type="RefSeq" id="WP_184941552.1">
    <property type="nucleotide sequence ID" value="NZ_JACHJV010000001.1"/>
</dbReference>
<sequence length="227" mass="24167">MLAVDGEKIACTLLEPAGAATGRSAVVLHGAGTADRTVHQQTARLLAEHGRRTVSLDFSGHGASSGRLPELSLRRRFEQARQVIEELVPGGDELLLVGASMSGQTVADLVHHYGTRVTAIGLLAPAVYSRRAWDLRFDAGFTEAIRTPQAWRDSAALAAYARFTGRAVLAVPAADHVIPQAVTEALAQALTTQADLTHLVLPEATHHLGQYFRAHPGACARFVDALT</sequence>
<comment type="caution">
    <text evidence="2">The sequence shown here is derived from an EMBL/GenBank/DDBJ whole genome shotgun (WGS) entry which is preliminary data.</text>
</comment>
<dbReference type="Proteomes" id="UP000540506">
    <property type="component" value="Unassembled WGS sequence"/>
</dbReference>
<accession>A0A7W7VY59</accession>
<dbReference type="SUPFAM" id="SSF53474">
    <property type="entry name" value="alpha/beta-Hydrolases"/>
    <property type="match status" value="1"/>
</dbReference>
<dbReference type="Gene3D" id="3.40.50.1820">
    <property type="entry name" value="alpha/beta hydrolase"/>
    <property type="match status" value="1"/>
</dbReference>
<feature type="domain" description="Serine aminopeptidase S33" evidence="1">
    <location>
        <begin position="26"/>
        <end position="131"/>
    </location>
</feature>
<dbReference type="EMBL" id="JACHJV010000001">
    <property type="protein sequence ID" value="MBB4927357.1"/>
    <property type="molecule type" value="Genomic_DNA"/>
</dbReference>
<evidence type="ECO:0000259" key="1">
    <source>
        <dbReference type="Pfam" id="PF12146"/>
    </source>
</evidence>
<keyword evidence="3" id="KW-1185">Reference proteome</keyword>
<organism evidence="2 3">
    <name type="scientific">Kitasatospora kifunensis</name>
    <name type="common">Streptomyces kifunensis</name>
    <dbReference type="NCBI Taxonomy" id="58351"/>
    <lineage>
        <taxon>Bacteria</taxon>
        <taxon>Bacillati</taxon>
        <taxon>Actinomycetota</taxon>
        <taxon>Actinomycetes</taxon>
        <taxon>Kitasatosporales</taxon>
        <taxon>Streptomycetaceae</taxon>
        <taxon>Kitasatospora</taxon>
    </lineage>
</organism>
<protein>
    <recommendedName>
        <fullName evidence="1">Serine aminopeptidase S33 domain-containing protein</fullName>
    </recommendedName>
</protein>
<reference evidence="2 3" key="1">
    <citation type="submission" date="2020-08" db="EMBL/GenBank/DDBJ databases">
        <title>Sequencing the genomes of 1000 actinobacteria strains.</title>
        <authorList>
            <person name="Klenk H.-P."/>
        </authorList>
    </citation>
    <scope>NUCLEOTIDE SEQUENCE [LARGE SCALE GENOMIC DNA]</scope>
    <source>
        <strain evidence="2 3">DSM 41654</strain>
    </source>
</reference>
<evidence type="ECO:0000313" key="3">
    <source>
        <dbReference type="Proteomes" id="UP000540506"/>
    </source>
</evidence>
<proteinExistence type="predicted"/>
<dbReference type="InterPro" id="IPR022742">
    <property type="entry name" value="Hydrolase_4"/>
</dbReference>
<evidence type="ECO:0000313" key="2">
    <source>
        <dbReference type="EMBL" id="MBB4927357.1"/>
    </source>
</evidence>
<dbReference type="AlphaFoldDB" id="A0A7W7VY59"/>
<dbReference type="Pfam" id="PF12146">
    <property type="entry name" value="Hydrolase_4"/>
    <property type="match status" value="1"/>
</dbReference>
<name>A0A7W7VY59_KITKI</name>
<gene>
    <name evidence="2" type="ORF">FHR34_006350</name>
</gene>